<dbReference type="InterPro" id="IPR046457">
    <property type="entry name" value="PMI_typeI_cat"/>
</dbReference>
<dbReference type="InterPro" id="IPR014710">
    <property type="entry name" value="RmlC-like_jellyroll"/>
</dbReference>
<evidence type="ECO:0000256" key="9">
    <source>
        <dbReference type="ARBA" id="ARBA00023235"/>
    </source>
</evidence>
<feature type="domain" description="Phosphomannose isomerase type I catalytic" evidence="16">
    <location>
        <begin position="7"/>
        <end position="155"/>
    </location>
</feature>
<comment type="similarity">
    <text evidence="4 13">Belongs to the mannose-6-phosphate isomerase type 1 family.</text>
</comment>
<evidence type="ECO:0000313" key="19">
    <source>
        <dbReference type="Proteomes" id="UP000092154"/>
    </source>
</evidence>
<accession>A0A1B7N062</accession>
<dbReference type="AlphaFoldDB" id="A0A1B7N062"/>
<gene>
    <name evidence="18" type="ORF">K503DRAFT_818247</name>
</gene>
<dbReference type="InterPro" id="IPR011051">
    <property type="entry name" value="RmlC_Cupin_sf"/>
</dbReference>
<protein>
    <recommendedName>
        <fullName evidence="6 12">Mannose-6-phosphate isomerase</fullName>
        <ecNumber evidence="5 12">5.3.1.8</ecNumber>
    </recommendedName>
</protein>
<evidence type="ECO:0000256" key="6">
    <source>
        <dbReference type="ARBA" id="ARBA00018236"/>
    </source>
</evidence>
<dbReference type="InterPro" id="IPR016305">
    <property type="entry name" value="Mannose-6-P_Isomerase"/>
</dbReference>
<evidence type="ECO:0000256" key="3">
    <source>
        <dbReference type="ARBA" id="ARBA00004666"/>
    </source>
</evidence>
<evidence type="ECO:0000256" key="1">
    <source>
        <dbReference type="ARBA" id="ARBA00000757"/>
    </source>
</evidence>
<dbReference type="NCBIfam" id="TIGR00218">
    <property type="entry name" value="manA"/>
    <property type="match status" value="1"/>
</dbReference>
<dbReference type="EC" id="5.3.1.8" evidence="5 12"/>
<evidence type="ECO:0000256" key="14">
    <source>
        <dbReference type="RuleBase" id="RU004248"/>
    </source>
</evidence>
<dbReference type="PROSITE" id="PS00966">
    <property type="entry name" value="PMI_I_2"/>
    <property type="match status" value="1"/>
</dbReference>
<dbReference type="SUPFAM" id="SSF51182">
    <property type="entry name" value="RmlC-like cupins"/>
    <property type="match status" value="1"/>
</dbReference>
<sequence length="417" mass="45534">MSTIEPVFRIIPTTQNYDWGKKGSDSKVAEFASGAGIPGFSLNESAPYAELWMGTHVKSPSGVVDKEQNLAQILTMNPSLIGDRVSQRFDTTNGNLPFLFKVLAIGKALSIQTHPDKKTSEQLHAQQPKVYTDPNHKPEMALALTDFKALCGFMPIPRIAEYVKDVPEFNALIDPSTVTEFLNCTHSSELEQKAVLKKFFSELMTADVTKIATQLQTLVARYRSGGQKHAEEGIKDLVLTLNEQYPGDVGVFCAFMLNYVRMTPGQAIFLGAGEPHAYVQGDIMECMANSDNVIRAGLTPKPKDIPNLVSVLTYMASDWDKHMVKPVDVTPRTRKYDPPIPDFTVLQVHTPKGETESHEAIQGPSIAIATEGSGRVSWGGGDLDLQAGSVIFVGAETKIDITAGDSNLVVYRAYVAA</sequence>
<evidence type="ECO:0000256" key="7">
    <source>
        <dbReference type="ARBA" id="ARBA00022723"/>
    </source>
</evidence>
<dbReference type="GO" id="GO:0009298">
    <property type="term" value="P:GDP-mannose biosynthetic process"/>
    <property type="evidence" value="ECO:0007669"/>
    <property type="project" value="UniProtKB-UniPathway"/>
</dbReference>
<dbReference type="Gene3D" id="2.60.120.10">
    <property type="entry name" value="Jelly Rolls"/>
    <property type="match status" value="2"/>
</dbReference>
<dbReference type="InterPro" id="IPR001250">
    <property type="entry name" value="Man6P_Isoase-1"/>
</dbReference>
<feature type="binding site" evidence="11">
    <location>
        <position position="139"/>
    </location>
    <ligand>
        <name>Zn(2+)</name>
        <dbReference type="ChEBI" id="CHEBI:29105"/>
    </ligand>
</feature>
<dbReference type="UniPathway" id="UPA00126">
    <property type="reaction ID" value="UER00423"/>
</dbReference>
<reference evidence="18 19" key="1">
    <citation type="submission" date="2016-06" db="EMBL/GenBank/DDBJ databases">
        <title>Comparative genomics of the ectomycorrhizal sister species Rhizopogon vinicolor and Rhizopogon vesiculosus (Basidiomycota: Boletales) reveals a divergence of the mating type B locus.</title>
        <authorList>
            <consortium name="DOE Joint Genome Institute"/>
            <person name="Mujic A.B."/>
            <person name="Kuo A."/>
            <person name="Tritt A."/>
            <person name="Lipzen A."/>
            <person name="Chen C."/>
            <person name="Johnson J."/>
            <person name="Sharma A."/>
            <person name="Barry K."/>
            <person name="Grigoriev I.V."/>
            <person name="Spatafora J.W."/>
        </authorList>
    </citation>
    <scope>NUCLEOTIDE SEQUENCE [LARGE SCALE GENOMIC DNA]</scope>
    <source>
        <strain evidence="18 19">AM-OR11-026</strain>
    </source>
</reference>
<dbReference type="EMBL" id="KV448305">
    <property type="protein sequence ID" value="OAX38250.1"/>
    <property type="molecule type" value="Genomic_DNA"/>
</dbReference>
<dbReference type="Proteomes" id="UP000092154">
    <property type="component" value="Unassembled WGS sequence"/>
</dbReference>
<dbReference type="FunFam" id="2.60.120.10:FF:000044">
    <property type="entry name" value="Mannose-6-phosphate isomerase"/>
    <property type="match status" value="1"/>
</dbReference>
<dbReference type="GO" id="GO:0004476">
    <property type="term" value="F:mannose-6-phosphate isomerase activity"/>
    <property type="evidence" value="ECO:0007669"/>
    <property type="project" value="UniProtKB-EC"/>
</dbReference>
<feature type="domain" description="Phosphomannose isomerase type I helical insertion" evidence="17">
    <location>
        <begin position="172"/>
        <end position="257"/>
    </location>
</feature>
<evidence type="ECO:0000256" key="4">
    <source>
        <dbReference type="ARBA" id="ARBA00010772"/>
    </source>
</evidence>
<evidence type="ECO:0000256" key="11">
    <source>
        <dbReference type="PIRSR" id="PIRSR001480-2"/>
    </source>
</evidence>
<dbReference type="InterPro" id="IPR046456">
    <property type="entry name" value="PMI_typeI_C"/>
</dbReference>
<evidence type="ECO:0000259" key="17">
    <source>
        <dbReference type="Pfam" id="PF20512"/>
    </source>
</evidence>
<dbReference type="InterPro" id="IPR046458">
    <property type="entry name" value="PMI_typeI_hel"/>
</dbReference>
<dbReference type="PANTHER" id="PTHR10309:SF0">
    <property type="entry name" value="MANNOSE-6-PHOSPHATE ISOMERASE"/>
    <property type="match status" value="1"/>
</dbReference>
<dbReference type="Pfam" id="PF20511">
    <property type="entry name" value="PMI_typeI_cat"/>
    <property type="match status" value="1"/>
</dbReference>
<evidence type="ECO:0000256" key="8">
    <source>
        <dbReference type="ARBA" id="ARBA00022833"/>
    </source>
</evidence>
<proteinExistence type="inferred from homology"/>
<dbReference type="Pfam" id="PF01238">
    <property type="entry name" value="PMI_typeI_C"/>
    <property type="match status" value="1"/>
</dbReference>
<keyword evidence="8 11" id="KW-0862">Zinc</keyword>
<comment type="catalytic activity">
    <reaction evidence="1 12">
        <text>D-mannose 6-phosphate = D-fructose 6-phosphate</text>
        <dbReference type="Rhea" id="RHEA:12356"/>
        <dbReference type="ChEBI" id="CHEBI:58735"/>
        <dbReference type="ChEBI" id="CHEBI:61527"/>
        <dbReference type="EC" id="5.3.1.8"/>
    </reaction>
</comment>
<dbReference type="STRING" id="1314800.A0A1B7N062"/>
<evidence type="ECO:0000259" key="15">
    <source>
        <dbReference type="Pfam" id="PF01238"/>
    </source>
</evidence>
<dbReference type="PROSITE" id="PS00965">
    <property type="entry name" value="PMI_I_1"/>
    <property type="match status" value="1"/>
</dbReference>
<dbReference type="Gene3D" id="1.10.441.10">
    <property type="entry name" value="Phosphomannose Isomerase, domain 2"/>
    <property type="match status" value="1"/>
</dbReference>
<feature type="binding site" evidence="11">
    <location>
        <position position="112"/>
    </location>
    <ligand>
        <name>Zn(2+)</name>
        <dbReference type="ChEBI" id="CHEBI:29105"/>
    </ligand>
</feature>
<organism evidence="18 19">
    <name type="scientific">Rhizopogon vinicolor AM-OR11-026</name>
    <dbReference type="NCBI Taxonomy" id="1314800"/>
    <lineage>
        <taxon>Eukaryota</taxon>
        <taxon>Fungi</taxon>
        <taxon>Dikarya</taxon>
        <taxon>Basidiomycota</taxon>
        <taxon>Agaricomycotina</taxon>
        <taxon>Agaricomycetes</taxon>
        <taxon>Agaricomycetidae</taxon>
        <taxon>Boletales</taxon>
        <taxon>Suillineae</taxon>
        <taxon>Rhizopogonaceae</taxon>
        <taxon>Rhizopogon</taxon>
    </lineage>
</organism>
<feature type="binding site" evidence="11">
    <location>
        <position position="114"/>
    </location>
    <ligand>
        <name>Zn(2+)</name>
        <dbReference type="ChEBI" id="CHEBI:29105"/>
    </ligand>
</feature>
<keyword evidence="9 12" id="KW-0413">Isomerase</keyword>
<dbReference type="PANTHER" id="PTHR10309">
    <property type="entry name" value="MANNOSE-6-PHOSPHATE ISOMERASE"/>
    <property type="match status" value="1"/>
</dbReference>
<dbReference type="OrthoDB" id="6605218at2759"/>
<evidence type="ECO:0000313" key="18">
    <source>
        <dbReference type="EMBL" id="OAX38250.1"/>
    </source>
</evidence>
<comment type="pathway">
    <text evidence="3 14">Nucleotide-sugar biosynthesis; GDP-alpha-D-mannose biosynthesis; alpha-D-mannose 1-phosphate from D-fructose 6-phosphate: step 1/2.</text>
</comment>
<feature type="domain" description="Phosphomannose isomerase type I C-terminal" evidence="15">
    <location>
        <begin position="336"/>
        <end position="379"/>
    </location>
</feature>
<dbReference type="FunCoup" id="A0A1B7N062">
    <property type="interactions" value="413"/>
</dbReference>
<evidence type="ECO:0000256" key="12">
    <source>
        <dbReference type="RuleBase" id="RU000611"/>
    </source>
</evidence>
<dbReference type="PRINTS" id="PR00714">
    <property type="entry name" value="MAN6PISMRASE"/>
</dbReference>
<dbReference type="GO" id="GO:0008270">
    <property type="term" value="F:zinc ion binding"/>
    <property type="evidence" value="ECO:0007669"/>
    <property type="project" value="InterPro"/>
</dbReference>
<dbReference type="GO" id="GO:0005829">
    <property type="term" value="C:cytosol"/>
    <property type="evidence" value="ECO:0007669"/>
    <property type="project" value="TreeGrafter"/>
</dbReference>
<keyword evidence="7 11" id="KW-0479">Metal-binding</keyword>
<feature type="binding site" evidence="11">
    <location>
        <position position="276"/>
    </location>
    <ligand>
        <name>Zn(2+)</name>
        <dbReference type="ChEBI" id="CHEBI:29105"/>
    </ligand>
</feature>
<evidence type="ECO:0000259" key="16">
    <source>
        <dbReference type="Pfam" id="PF20511"/>
    </source>
</evidence>
<dbReference type="Pfam" id="PF20512">
    <property type="entry name" value="PMI_typeI_hel"/>
    <property type="match status" value="1"/>
</dbReference>
<dbReference type="GO" id="GO:0005975">
    <property type="term" value="P:carbohydrate metabolic process"/>
    <property type="evidence" value="ECO:0007669"/>
    <property type="project" value="InterPro"/>
</dbReference>
<dbReference type="CDD" id="cd07011">
    <property type="entry name" value="cupin_PMI_type_I_N"/>
    <property type="match status" value="1"/>
</dbReference>
<evidence type="ECO:0000256" key="13">
    <source>
        <dbReference type="RuleBase" id="RU004189"/>
    </source>
</evidence>
<dbReference type="PIRSF" id="PIRSF001480">
    <property type="entry name" value="Mannose-6-phosphate_isomerase"/>
    <property type="match status" value="1"/>
</dbReference>
<comment type="cofactor">
    <cofactor evidence="11 12">
        <name>Zn(2+)</name>
        <dbReference type="ChEBI" id="CHEBI:29105"/>
    </cofactor>
    <text evidence="11 12">Binds 1 zinc ion per subunit.</text>
</comment>
<evidence type="ECO:0000256" key="2">
    <source>
        <dbReference type="ARBA" id="ARBA00002564"/>
    </source>
</evidence>
<dbReference type="FunFam" id="1.10.441.10:FF:000001">
    <property type="entry name" value="Mannose-6-phosphate isomerase"/>
    <property type="match status" value="1"/>
</dbReference>
<dbReference type="InterPro" id="IPR018050">
    <property type="entry name" value="Pmannose_isomerase-type1_CS"/>
</dbReference>
<name>A0A1B7N062_9AGAM</name>
<evidence type="ECO:0000256" key="10">
    <source>
        <dbReference type="PIRSR" id="PIRSR001480-1"/>
    </source>
</evidence>
<keyword evidence="19" id="KW-1185">Reference proteome</keyword>
<dbReference type="InParanoid" id="A0A1B7N062"/>
<feature type="active site" evidence="10">
    <location>
        <position position="295"/>
    </location>
</feature>
<comment type="function">
    <text evidence="2">Involved in the synthesis of the GDP-mannose and dolichol-phosphate-mannose required for a number of critical mannosyl transfer reactions.</text>
</comment>
<evidence type="ECO:0000256" key="5">
    <source>
        <dbReference type="ARBA" id="ARBA00011956"/>
    </source>
</evidence>